<dbReference type="Proteomes" id="UP000028760">
    <property type="component" value="Unassembled WGS sequence"/>
</dbReference>
<reference evidence="3" key="1">
    <citation type="submission" date="2013-10" db="EMBL/GenBank/DDBJ databases">
        <authorList>
            <person name="Schartl M."/>
            <person name="Warren W."/>
        </authorList>
    </citation>
    <scope>NUCLEOTIDE SEQUENCE [LARGE SCALE GENOMIC DNA]</scope>
    <source>
        <strain evidence="3">female</strain>
    </source>
</reference>
<feature type="compositionally biased region" description="Polar residues" evidence="1">
    <location>
        <begin position="54"/>
        <end position="74"/>
    </location>
</feature>
<reference evidence="2" key="2">
    <citation type="submission" date="2025-08" db="UniProtKB">
        <authorList>
            <consortium name="Ensembl"/>
        </authorList>
    </citation>
    <scope>IDENTIFICATION</scope>
</reference>
<accession>A0A087YRS4</accession>
<evidence type="ECO:0000313" key="2">
    <source>
        <dbReference type="Ensembl" id="ENSPFOP00000020727.1"/>
    </source>
</evidence>
<dbReference type="Ensembl" id="ENSPFOT00000020752.1">
    <property type="protein sequence ID" value="ENSPFOP00000020727.1"/>
    <property type="gene ID" value="ENSPFOG00000020602.1"/>
</dbReference>
<proteinExistence type="predicted"/>
<dbReference type="EMBL" id="AYCK01029402">
    <property type="status" value="NOT_ANNOTATED_CDS"/>
    <property type="molecule type" value="Genomic_DNA"/>
</dbReference>
<evidence type="ECO:0000256" key="1">
    <source>
        <dbReference type="SAM" id="MobiDB-lite"/>
    </source>
</evidence>
<sequence length="83" mass="9146">MQERSGTTISPGGLQTTVRTSHSVLMMTSTSQRLRAPSHNSQLLGPRPLRFSRESQSACITKQARQPENSTPNKNLRAAQLVE</sequence>
<feature type="region of interest" description="Disordered" evidence="1">
    <location>
        <begin position="1"/>
        <end position="83"/>
    </location>
</feature>
<protein>
    <submittedName>
        <fullName evidence="2">Uncharacterized protein</fullName>
    </submittedName>
</protein>
<name>A0A087YRS4_POEFO</name>
<evidence type="ECO:0000313" key="3">
    <source>
        <dbReference type="Proteomes" id="UP000028760"/>
    </source>
</evidence>
<keyword evidence="3" id="KW-1185">Reference proteome</keyword>
<reference evidence="2" key="3">
    <citation type="submission" date="2025-09" db="UniProtKB">
        <authorList>
            <consortium name="Ensembl"/>
        </authorList>
    </citation>
    <scope>IDENTIFICATION</scope>
</reference>
<feature type="compositionally biased region" description="Polar residues" evidence="1">
    <location>
        <begin position="1"/>
        <end position="43"/>
    </location>
</feature>
<organism evidence="2 3">
    <name type="scientific">Poecilia formosa</name>
    <name type="common">Amazon molly</name>
    <name type="synonym">Limia formosa</name>
    <dbReference type="NCBI Taxonomy" id="48698"/>
    <lineage>
        <taxon>Eukaryota</taxon>
        <taxon>Metazoa</taxon>
        <taxon>Chordata</taxon>
        <taxon>Craniata</taxon>
        <taxon>Vertebrata</taxon>
        <taxon>Euteleostomi</taxon>
        <taxon>Actinopterygii</taxon>
        <taxon>Neopterygii</taxon>
        <taxon>Teleostei</taxon>
        <taxon>Neoteleostei</taxon>
        <taxon>Acanthomorphata</taxon>
        <taxon>Ovalentaria</taxon>
        <taxon>Atherinomorphae</taxon>
        <taxon>Cyprinodontiformes</taxon>
        <taxon>Poeciliidae</taxon>
        <taxon>Poeciliinae</taxon>
        <taxon>Poecilia</taxon>
    </lineage>
</organism>
<dbReference type="AlphaFoldDB" id="A0A087YRS4"/>